<evidence type="ECO:0000256" key="5">
    <source>
        <dbReference type="HAMAP-Rule" id="MF_01609"/>
    </source>
</evidence>
<dbReference type="InterPro" id="IPR011793">
    <property type="entry name" value="YbdK"/>
</dbReference>
<gene>
    <name evidence="6" type="ORF">FYJ63_00185</name>
</gene>
<dbReference type="GO" id="GO:0004357">
    <property type="term" value="F:glutamate-cysteine ligase activity"/>
    <property type="evidence" value="ECO:0007669"/>
    <property type="project" value="UniProtKB-EC"/>
</dbReference>
<dbReference type="HAMAP" id="MF_01609">
    <property type="entry name" value="Glu_cys_ligase_2"/>
    <property type="match status" value="1"/>
</dbReference>
<accession>A0A7K0JZW3</accession>
<dbReference type="InterPro" id="IPR014746">
    <property type="entry name" value="Gln_synth/guanido_kin_cat_dom"/>
</dbReference>
<dbReference type="InterPro" id="IPR006336">
    <property type="entry name" value="GCS2"/>
</dbReference>
<dbReference type="NCBIfam" id="TIGR02050">
    <property type="entry name" value="gshA_cyan_rel"/>
    <property type="match status" value="1"/>
</dbReference>
<dbReference type="SUPFAM" id="SSF55931">
    <property type="entry name" value="Glutamine synthetase/guanido kinase"/>
    <property type="match status" value="1"/>
</dbReference>
<evidence type="ECO:0000313" key="6">
    <source>
        <dbReference type="EMBL" id="MST48689.1"/>
    </source>
</evidence>
<comment type="function">
    <text evidence="5">ATP-dependent carboxylate-amine ligase which exhibits weak glutamate--cysteine ligase activity.</text>
</comment>
<evidence type="ECO:0000256" key="3">
    <source>
        <dbReference type="ARBA" id="ARBA00022840"/>
    </source>
</evidence>
<comment type="similarity">
    <text evidence="5">Belongs to the glutamate--cysteine ligase type 2 family. YbdK subfamily.</text>
</comment>
<name>A0A7K0JZW3_9ACTO</name>
<dbReference type="PANTHER" id="PTHR36510:SF1">
    <property type="entry name" value="GLUTAMATE--CYSTEINE LIGASE 2-RELATED"/>
    <property type="match status" value="1"/>
</dbReference>
<dbReference type="GO" id="GO:0042398">
    <property type="term" value="P:modified amino acid biosynthetic process"/>
    <property type="evidence" value="ECO:0007669"/>
    <property type="project" value="InterPro"/>
</dbReference>
<protein>
    <recommendedName>
        <fullName evidence="5">Putative glutamate--cysteine ligase 2</fullName>
        <ecNumber evidence="5">6.3.2.2</ecNumber>
    </recommendedName>
    <alternativeName>
        <fullName evidence="5">Gamma-glutamylcysteine synthetase 2</fullName>
        <shortName evidence="5">GCS 2</shortName>
        <shortName evidence="5">Gamma-GCS 2</shortName>
    </alternativeName>
</protein>
<reference evidence="6 7" key="1">
    <citation type="submission" date="2019-08" db="EMBL/GenBank/DDBJ databases">
        <title>In-depth cultivation of the pig gut microbiome towards novel bacterial diversity and tailored functional studies.</title>
        <authorList>
            <person name="Wylensek D."/>
            <person name="Hitch T.C.A."/>
            <person name="Clavel T."/>
        </authorList>
    </citation>
    <scope>NUCLEOTIDE SEQUENCE [LARGE SCALE GENOMIC DNA]</scope>
    <source>
        <strain evidence="6 7">RF-GAM-744-WT-7</strain>
    </source>
</reference>
<dbReference type="InterPro" id="IPR050141">
    <property type="entry name" value="GCL_type2/YbdK_subfam"/>
</dbReference>
<keyword evidence="1 5" id="KW-0436">Ligase</keyword>
<keyword evidence="3 5" id="KW-0067">ATP-binding</keyword>
<evidence type="ECO:0000313" key="7">
    <source>
        <dbReference type="Proteomes" id="UP000442535"/>
    </source>
</evidence>
<dbReference type="EC" id="6.3.2.2" evidence="5"/>
<dbReference type="NCBIfam" id="NF010042">
    <property type="entry name" value="PRK13517.1-2"/>
    <property type="match status" value="1"/>
</dbReference>
<dbReference type="RefSeq" id="WP_154542603.1">
    <property type="nucleotide sequence ID" value="NZ_VUMY01000001.1"/>
</dbReference>
<dbReference type="Pfam" id="PF04107">
    <property type="entry name" value="GCS2"/>
    <property type="match status" value="1"/>
</dbReference>
<keyword evidence="7" id="KW-1185">Reference proteome</keyword>
<evidence type="ECO:0000256" key="2">
    <source>
        <dbReference type="ARBA" id="ARBA00022741"/>
    </source>
</evidence>
<dbReference type="EMBL" id="VUMY01000001">
    <property type="protein sequence ID" value="MST48689.1"/>
    <property type="molecule type" value="Genomic_DNA"/>
</dbReference>
<comment type="catalytic activity">
    <reaction evidence="4 5">
        <text>L-cysteine + L-glutamate + ATP = gamma-L-glutamyl-L-cysteine + ADP + phosphate + H(+)</text>
        <dbReference type="Rhea" id="RHEA:13285"/>
        <dbReference type="ChEBI" id="CHEBI:15378"/>
        <dbReference type="ChEBI" id="CHEBI:29985"/>
        <dbReference type="ChEBI" id="CHEBI:30616"/>
        <dbReference type="ChEBI" id="CHEBI:35235"/>
        <dbReference type="ChEBI" id="CHEBI:43474"/>
        <dbReference type="ChEBI" id="CHEBI:58173"/>
        <dbReference type="ChEBI" id="CHEBI:456216"/>
        <dbReference type="EC" id="6.3.2.2"/>
    </reaction>
</comment>
<dbReference type="Gene3D" id="3.30.590.20">
    <property type="match status" value="1"/>
</dbReference>
<sequence length="397" mass="44775">MTLDFAKSERSTLGLEWELQLIDKDTLNLRQCAESVLKEINSRHQGQKRLHKEMLLNTVEINSRPRRRVRECLEDMSEGIEMLAPVLEPMRVELASAGSHPFANPIYQKVTDSERYAKLVEHTQYWGRQMLLFGTHVHVGIEDRKKVLPILGFLLTHLGAIQALSASSPFWGGIDTGYCDNRAMVFQQLPTAGTPHLLREWEEFENYVEDVKRARIVDNFDEIRWDIRPAPKFGTIEVRVADASTNLLEVGALTALVHCLVEWGSRRIDAGEELPQLPAWYVDENKWRAARYGLDAVIIENSRGEERALREAIPVLLAELEPVAANLGCVEELGSWEKIVAVGVGYERQRAAQQLNGNLESVVELMRQEFRAGHPLDPSTVDLTVPGDHGVGVKTSS</sequence>
<dbReference type="NCBIfam" id="NF010044">
    <property type="entry name" value="PRK13517.1-4"/>
    <property type="match status" value="1"/>
</dbReference>
<dbReference type="PANTHER" id="PTHR36510">
    <property type="entry name" value="GLUTAMATE--CYSTEINE LIGASE 2-RELATED"/>
    <property type="match status" value="1"/>
</dbReference>
<dbReference type="AlphaFoldDB" id="A0A7K0JZW3"/>
<comment type="caution">
    <text evidence="6">The sequence shown here is derived from an EMBL/GenBank/DDBJ whole genome shotgun (WGS) entry which is preliminary data.</text>
</comment>
<keyword evidence="2 5" id="KW-0547">Nucleotide-binding</keyword>
<evidence type="ECO:0000256" key="4">
    <source>
        <dbReference type="ARBA" id="ARBA00048819"/>
    </source>
</evidence>
<proteinExistence type="inferred from homology"/>
<organism evidence="6 7">
    <name type="scientific">Mobiluncus porci</name>
    <dbReference type="NCBI Taxonomy" id="2652278"/>
    <lineage>
        <taxon>Bacteria</taxon>
        <taxon>Bacillati</taxon>
        <taxon>Actinomycetota</taxon>
        <taxon>Actinomycetes</taxon>
        <taxon>Actinomycetales</taxon>
        <taxon>Actinomycetaceae</taxon>
        <taxon>Mobiluncus</taxon>
    </lineage>
</organism>
<dbReference type="Proteomes" id="UP000442535">
    <property type="component" value="Unassembled WGS sequence"/>
</dbReference>
<evidence type="ECO:0000256" key="1">
    <source>
        <dbReference type="ARBA" id="ARBA00022598"/>
    </source>
</evidence>
<dbReference type="GO" id="GO:0005524">
    <property type="term" value="F:ATP binding"/>
    <property type="evidence" value="ECO:0007669"/>
    <property type="project" value="UniProtKB-KW"/>
</dbReference>